<evidence type="ECO:0000256" key="1">
    <source>
        <dbReference type="SAM" id="Phobius"/>
    </source>
</evidence>
<keyword evidence="1" id="KW-0812">Transmembrane</keyword>
<organism evidence="2 3">
    <name type="scientific">Poecilia formosa</name>
    <name type="common">Amazon molly</name>
    <name type="synonym">Limia formosa</name>
    <dbReference type="NCBI Taxonomy" id="48698"/>
    <lineage>
        <taxon>Eukaryota</taxon>
        <taxon>Metazoa</taxon>
        <taxon>Chordata</taxon>
        <taxon>Craniata</taxon>
        <taxon>Vertebrata</taxon>
        <taxon>Euteleostomi</taxon>
        <taxon>Actinopterygii</taxon>
        <taxon>Neopterygii</taxon>
        <taxon>Teleostei</taxon>
        <taxon>Neoteleostei</taxon>
        <taxon>Acanthomorphata</taxon>
        <taxon>Ovalentaria</taxon>
        <taxon>Atherinomorphae</taxon>
        <taxon>Cyprinodontiformes</taxon>
        <taxon>Poeciliidae</taxon>
        <taxon>Poeciliinae</taxon>
        <taxon>Poecilia</taxon>
    </lineage>
</organism>
<evidence type="ECO:0008006" key="4">
    <source>
        <dbReference type="Google" id="ProtNLM"/>
    </source>
</evidence>
<dbReference type="Ensembl" id="ENSPFOT00000026314.1">
    <property type="protein sequence ID" value="ENSPFOP00000028765.1"/>
    <property type="gene ID" value="ENSPFOG00000023892.1"/>
</dbReference>
<keyword evidence="1" id="KW-1133">Transmembrane helix</keyword>
<dbReference type="SUPFAM" id="SSF81321">
    <property type="entry name" value="Family A G protein-coupled receptor-like"/>
    <property type="match status" value="1"/>
</dbReference>
<feature type="transmembrane region" description="Helical" evidence="1">
    <location>
        <begin position="67"/>
        <end position="90"/>
    </location>
</feature>
<feature type="transmembrane region" description="Helical" evidence="1">
    <location>
        <begin position="111"/>
        <end position="130"/>
    </location>
</feature>
<dbReference type="AlphaFoldDB" id="A0A096MBH4"/>
<feature type="transmembrane region" description="Helical" evidence="1">
    <location>
        <begin position="6"/>
        <end position="29"/>
    </location>
</feature>
<accession>A0A096MBH4</accession>
<reference evidence="2" key="2">
    <citation type="submission" date="2025-08" db="UniProtKB">
        <authorList>
            <consortium name="Ensembl"/>
        </authorList>
    </citation>
    <scope>IDENTIFICATION</scope>
</reference>
<feature type="transmembrane region" description="Helical" evidence="1">
    <location>
        <begin position="209"/>
        <end position="230"/>
    </location>
</feature>
<feature type="transmembrane region" description="Helical" evidence="1">
    <location>
        <begin position="175"/>
        <end position="197"/>
    </location>
</feature>
<evidence type="ECO:0000313" key="3">
    <source>
        <dbReference type="Proteomes" id="UP000028760"/>
    </source>
</evidence>
<feature type="transmembrane region" description="Helical" evidence="1">
    <location>
        <begin position="136"/>
        <end position="155"/>
    </location>
</feature>
<dbReference type="Gene3D" id="1.20.1070.10">
    <property type="entry name" value="Rhodopsin 7-helix transmembrane proteins"/>
    <property type="match status" value="1"/>
</dbReference>
<name>A0A096MBH4_POEFO</name>
<reference evidence="3" key="1">
    <citation type="submission" date="2013-10" db="EMBL/GenBank/DDBJ databases">
        <authorList>
            <person name="Schartl M."/>
            <person name="Warren W."/>
        </authorList>
    </citation>
    <scope>NUCLEOTIDE SEQUENCE [LARGE SCALE GENOMIC DNA]</scope>
    <source>
        <strain evidence="3">female</strain>
    </source>
</reference>
<dbReference type="OMA" id="IFCVART"/>
<reference evidence="2" key="3">
    <citation type="submission" date="2025-09" db="UniProtKB">
        <authorList>
            <consortium name="Ensembl"/>
        </authorList>
    </citation>
    <scope>IDENTIFICATION</scope>
</reference>
<keyword evidence="3" id="KW-1185">Reference proteome</keyword>
<dbReference type="Proteomes" id="UP000028760">
    <property type="component" value="Unassembled WGS sequence"/>
</dbReference>
<feature type="transmembrane region" description="Helical" evidence="1">
    <location>
        <begin position="41"/>
        <end position="61"/>
    </location>
</feature>
<keyword evidence="1" id="KW-0472">Membrane</keyword>
<dbReference type="GeneTree" id="ENSGT01110000267729"/>
<sequence>MDSSDYIYMMIWINVRLCLPFTLIVFALGCVVRLDGFPVTFYMNLLVSNLIQLAGLVALMVKINENNFHPICFVALGCGALASICFRTVFALERYFLISWPELHFIRQTKGYVIFCVLIWLFAIFLFPLFMMFSQYIFFVLFPLIPTPVFIFCVARTPKFLPAATSLTTGEKRRIVAALMLLLIVHICMILPLSLSYINSYFGGSYVKYNSSLILFLFSPFMDLILFVFMCEGLVDKLLMCFSCHSCSR</sequence>
<protein>
    <recommendedName>
        <fullName evidence="4">G-protein coupled receptors family 1 profile domain-containing protein</fullName>
    </recommendedName>
</protein>
<dbReference type="EMBL" id="AYCK01012220">
    <property type="status" value="NOT_ANNOTATED_CDS"/>
    <property type="molecule type" value="Genomic_DNA"/>
</dbReference>
<proteinExistence type="predicted"/>
<evidence type="ECO:0000313" key="2">
    <source>
        <dbReference type="Ensembl" id="ENSPFOP00000028765.1"/>
    </source>
</evidence>